<dbReference type="SUPFAM" id="SSF56436">
    <property type="entry name" value="C-type lectin-like"/>
    <property type="match status" value="1"/>
</dbReference>
<reference evidence="3" key="2">
    <citation type="submission" date="2025-09" db="UniProtKB">
        <authorList>
            <consortium name="Ensembl"/>
        </authorList>
    </citation>
    <scope>IDENTIFICATION</scope>
</reference>
<dbReference type="Gene3D" id="3.10.100.10">
    <property type="entry name" value="Mannose-Binding Protein A, subunit A"/>
    <property type="match status" value="1"/>
</dbReference>
<organism evidence="3 4">
    <name type="scientific">Sinocyclocheilus grahami</name>
    <name type="common">Dianchi golden-line fish</name>
    <name type="synonym">Barbus grahami</name>
    <dbReference type="NCBI Taxonomy" id="75366"/>
    <lineage>
        <taxon>Eukaryota</taxon>
        <taxon>Metazoa</taxon>
        <taxon>Chordata</taxon>
        <taxon>Craniata</taxon>
        <taxon>Vertebrata</taxon>
        <taxon>Euteleostomi</taxon>
        <taxon>Actinopterygii</taxon>
        <taxon>Neopterygii</taxon>
        <taxon>Teleostei</taxon>
        <taxon>Ostariophysi</taxon>
        <taxon>Cypriniformes</taxon>
        <taxon>Cyprinidae</taxon>
        <taxon>Cyprininae</taxon>
        <taxon>Sinocyclocheilus</taxon>
    </lineage>
</organism>
<evidence type="ECO:0000313" key="4">
    <source>
        <dbReference type="Proteomes" id="UP000472262"/>
    </source>
</evidence>
<dbReference type="PROSITE" id="PS50041">
    <property type="entry name" value="C_TYPE_LECTIN_2"/>
    <property type="match status" value="1"/>
</dbReference>
<dbReference type="InterPro" id="IPR016186">
    <property type="entry name" value="C-type_lectin-like/link_sf"/>
</dbReference>
<dbReference type="InterPro" id="IPR001304">
    <property type="entry name" value="C-type_lectin-like"/>
</dbReference>
<sequence>MSISDSYTYINDSKSWIDALGYCKTHHQTLAHILNAMAHEYITQMLQDKAITDGVWIGLERSMLFTCSPWLWTSGPYVKYASWHQEFPKHPVSMFCGKLLKEEQDRFGWMDACCHERLPFICQVSFSSWFNVISFLIACTLVFF</sequence>
<dbReference type="InterPro" id="IPR018378">
    <property type="entry name" value="C-type_lectin_CS"/>
</dbReference>
<name>A0A672RTQ7_SINGR</name>
<dbReference type="SMART" id="SM00034">
    <property type="entry name" value="CLECT"/>
    <property type="match status" value="1"/>
</dbReference>
<dbReference type="CDD" id="cd00037">
    <property type="entry name" value="CLECT"/>
    <property type="match status" value="1"/>
</dbReference>
<proteinExistence type="predicted"/>
<dbReference type="AlphaFoldDB" id="A0A672RTQ7"/>
<evidence type="ECO:0000313" key="3">
    <source>
        <dbReference type="Ensembl" id="ENSSGRP00000092460.1"/>
    </source>
</evidence>
<protein>
    <recommendedName>
        <fullName evidence="2">C-type lectin domain-containing protein</fullName>
    </recommendedName>
</protein>
<evidence type="ECO:0000256" key="1">
    <source>
        <dbReference type="ARBA" id="ARBA00023157"/>
    </source>
</evidence>
<dbReference type="Pfam" id="PF00059">
    <property type="entry name" value="Lectin_C"/>
    <property type="match status" value="1"/>
</dbReference>
<evidence type="ECO:0000259" key="2">
    <source>
        <dbReference type="PROSITE" id="PS50041"/>
    </source>
</evidence>
<dbReference type="PANTHER" id="PTHR45784">
    <property type="entry name" value="C-TYPE LECTIN DOMAIN FAMILY 20 MEMBER A-RELATED"/>
    <property type="match status" value="1"/>
</dbReference>
<dbReference type="PROSITE" id="PS00615">
    <property type="entry name" value="C_TYPE_LECTIN_1"/>
    <property type="match status" value="1"/>
</dbReference>
<dbReference type="PANTHER" id="PTHR45784:SF3">
    <property type="entry name" value="C-TYPE LECTIN DOMAIN FAMILY 4 MEMBER K-LIKE-RELATED"/>
    <property type="match status" value="1"/>
</dbReference>
<keyword evidence="4" id="KW-1185">Reference proteome</keyword>
<reference evidence="3" key="1">
    <citation type="submission" date="2025-08" db="UniProtKB">
        <authorList>
            <consortium name="Ensembl"/>
        </authorList>
    </citation>
    <scope>IDENTIFICATION</scope>
</reference>
<keyword evidence="1" id="KW-1015">Disulfide bond</keyword>
<dbReference type="OMA" id="WLDANCH"/>
<dbReference type="InterPro" id="IPR016187">
    <property type="entry name" value="CTDL_fold"/>
</dbReference>
<dbReference type="Proteomes" id="UP000472262">
    <property type="component" value="Unassembled WGS sequence"/>
</dbReference>
<accession>A0A672RTQ7</accession>
<dbReference type="Ensembl" id="ENSSGRT00000098410.1">
    <property type="protein sequence ID" value="ENSSGRP00000092460.1"/>
    <property type="gene ID" value="ENSSGRG00000046325.1"/>
</dbReference>
<dbReference type="InParanoid" id="A0A672RTQ7"/>
<feature type="domain" description="C-type lectin" evidence="2">
    <location>
        <begin position="7"/>
        <end position="123"/>
    </location>
</feature>